<feature type="domain" description="3-octaprenyl-4-hydroxybenzoate carboxy-lyase-like C-terminal" evidence="3">
    <location>
        <begin position="198"/>
        <end position="312"/>
    </location>
</feature>
<dbReference type="PANTHER" id="PTHR30108">
    <property type="entry name" value="3-OCTAPRENYL-4-HYDROXYBENZOATE CARBOXY-LYASE-RELATED"/>
    <property type="match status" value="1"/>
</dbReference>
<evidence type="ECO:0000256" key="1">
    <source>
        <dbReference type="ARBA" id="ARBA00010021"/>
    </source>
</evidence>
<dbReference type="InterPro" id="IPR048304">
    <property type="entry name" value="UbiD_Rift_dom"/>
</dbReference>
<organism evidence="4 5">
    <name type="scientific">Kineobactrum salinum</name>
    <dbReference type="NCBI Taxonomy" id="2708301"/>
    <lineage>
        <taxon>Bacteria</taxon>
        <taxon>Pseudomonadati</taxon>
        <taxon>Pseudomonadota</taxon>
        <taxon>Gammaproteobacteria</taxon>
        <taxon>Cellvibrionales</taxon>
        <taxon>Halieaceae</taxon>
        <taxon>Kineobactrum</taxon>
    </lineage>
</organism>
<dbReference type="Gene3D" id="3.40.1670.10">
    <property type="entry name" value="UbiD C-terminal domain-like"/>
    <property type="match status" value="1"/>
</dbReference>
<dbReference type="SUPFAM" id="SSF143968">
    <property type="entry name" value="UbiD C-terminal domain-like"/>
    <property type="match status" value="1"/>
</dbReference>
<sequence>MPDDLVWGTLSDLPLLTYHEKDAGPYFTSAIYLAKEPDTGVPNLSFHRSMYVSDTEIRARLGSSHDLAKYQKRAESRNECLEAALLIGTSPEVFLAACSSLPYEGNELEVAAQLSGAPVRMRPCRQIDLMVPADTEIVVEGRFLPNTKRPEGPFGEFMGNYVPVGDNHVFEVLDVSWRKGAYFHALTCGSNEDLRPLEAMTAARVYQHVSRVIPGVIDVCCRPNCMISIIKIKKQYAGHGKQALLAALGSNMDYNKVCIAVDEDVDIYNLDDVMWAYMTRGPADKRAFILNDIPGFYRDEKKDHWGRLAIDATMPWGREEEFERKRIPGQGQIDLSEYLNSN</sequence>
<dbReference type="PANTHER" id="PTHR30108:SF21">
    <property type="entry name" value="4-HYDROXYBENZOATE DECARBOXYLASE"/>
    <property type="match status" value="1"/>
</dbReference>
<dbReference type="Pfam" id="PF01977">
    <property type="entry name" value="UbiD"/>
    <property type="match status" value="1"/>
</dbReference>
<evidence type="ECO:0000259" key="3">
    <source>
        <dbReference type="Pfam" id="PF20696"/>
    </source>
</evidence>
<comment type="similarity">
    <text evidence="1">Belongs to the UbiD family.</text>
</comment>
<dbReference type="InterPro" id="IPR002830">
    <property type="entry name" value="UbiD"/>
</dbReference>
<accession>A0A6C0U904</accession>
<dbReference type="AlphaFoldDB" id="A0A6C0U904"/>
<evidence type="ECO:0000313" key="5">
    <source>
        <dbReference type="Proteomes" id="UP000477680"/>
    </source>
</evidence>
<dbReference type="GO" id="GO:0016831">
    <property type="term" value="F:carboxy-lyase activity"/>
    <property type="evidence" value="ECO:0007669"/>
    <property type="project" value="InterPro"/>
</dbReference>
<evidence type="ECO:0000313" key="4">
    <source>
        <dbReference type="EMBL" id="QIB67065.1"/>
    </source>
</evidence>
<dbReference type="Pfam" id="PF20696">
    <property type="entry name" value="UbiD_C"/>
    <property type="match status" value="1"/>
</dbReference>
<dbReference type="SUPFAM" id="SSF50475">
    <property type="entry name" value="FMN-binding split barrel"/>
    <property type="match status" value="1"/>
</dbReference>
<dbReference type="EMBL" id="CP048711">
    <property type="protein sequence ID" value="QIB67065.1"/>
    <property type="molecule type" value="Genomic_DNA"/>
</dbReference>
<name>A0A6C0U904_9GAMM</name>
<feature type="domain" description="3-octaprenyl-4-hydroxybenzoate carboxy-lyase-like Rift-related" evidence="2">
    <location>
        <begin position="9"/>
        <end position="190"/>
    </location>
</feature>
<dbReference type="KEGG" id="kim:G3T16_18370"/>
<evidence type="ECO:0000259" key="2">
    <source>
        <dbReference type="Pfam" id="PF01977"/>
    </source>
</evidence>
<protein>
    <submittedName>
        <fullName evidence="4">UbiD family decarboxylase</fullName>
    </submittedName>
</protein>
<dbReference type="InterPro" id="IPR049381">
    <property type="entry name" value="UbiD-like_C"/>
</dbReference>
<proteinExistence type="inferred from homology"/>
<dbReference type="Proteomes" id="UP000477680">
    <property type="component" value="Chromosome"/>
</dbReference>
<gene>
    <name evidence="4" type="ORF">G3T16_18370</name>
</gene>
<reference evidence="4 5" key="1">
    <citation type="submission" date="2020-02" db="EMBL/GenBank/DDBJ databases">
        <title>Genome sequencing for Kineobactrum sp. M2.</title>
        <authorList>
            <person name="Park S.-J."/>
        </authorList>
    </citation>
    <scope>NUCLEOTIDE SEQUENCE [LARGE SCALE GENOMIC DNA]</scope>
    <source>
        <strain evidence="4 5">M2</strain>
    </source>
</reference>
<dbReference type="RefSeq" id="WP_163496493.1">
    <property type="nucleotide sequence ID" value="NZ_CP048711.1"/>
</dbReference>
<keyword evidence="5" id="KW-1185">Reference proteome</keyword>
<dbReference type="GO" id="GO:0005737">
    <property type="term" value="C:cytoplasm"/>
    <property type="evidence" value="ECO:0007669"/>
    <property type="project" value="TreeGrafter"/>
</dbReference>